<protein>
    <submittedName>
        <fullName evidence="4">GNAT family N-acetyltransferase</fullName>
        <ecNumber evidence="4">2.3.-.-</ecNumber>
    </submittedName>
</protein>
<dbReference type="PANTHER" id="PTHR43877">
    <property type="entry name" value="AMINOALKYLPHOSPHONATE N-ACETYLTRANSFERASE-RELATED-RELATED"/>
    <property type="match status" value="1"/>
</dbReference>
<dbReference type="RefSeq" id="WP_345407787.1">
    <property type="nucleotide sequence ID" value="NZ_BAABHG010000023.1"/>
</dbReference>
<dbReference type="InterPro" id="IPR050832">
    <property type="entry name" value="Bact_Acetyltransf"/>
</dbReference>
<reference evidence="5" key="1">
    <citation type="journal article" date="2019" name="Int. J. Syst. Evol. Microbiol.">
        <title>The Global Catalogue of Microorganisms (GCM) 10K type strain sequencing project: providing services to taxonomists for standard genome sequencing and annotation.</title>
        <authorList>
            <consortium name="The Broad Institute Genomics Platform"/>
            <consortium name="The Broad Institute Genome Sequencing Center for Infectious Disease"/>
            <person name="Wu L."/>
            <person name="Ma J."/>
        </authorList>
    </citation>
    <scope>NUCLEOTIDE SEQUENCE [LARGE SCALE GENOMIC DNA]</scope>
    <source>
        <strain evidence="5">CGMCC 4.7643</strain>
    </source>
</reference>
<keyword evidence="5" id="KW-1185">Reference proteome</keyword>
<accession>A0ABW5GT62</accession>
<keyword evidence="1 4" id="KW-0808">Transferase</keyword>
<evidence type="ECO:0000256" key="2">
    <source>
        <dbReference type="ARBA" id="ARBA00023315"/>
    </source>
</evidence>
<feature type="domain" description="N-acetyltransferase" evidence="3">
    <location>
        <begin position="146"/>
        <end position="308"/>
    </location>
</feature>
<organism evidence="4 5">
    <name type="scientific">Amycolatopsis samaneae</name>
    <dbReference type="NCBI Taxonomy" id="664691"/>
    <lineage>
        <taxon>Bacteria</taxon>
        <taxon>Bacillati</taxon>
        <taxon>Actinomycetota</taxon>
        <taxon>Actinomycetes</taxon>
        <taxon>Pseudonocardiales</taxon>
        <taxon>Pseudonocardiaceae</taxon>
        <taxon>Amycolatopsis</taxon>
    </lineage>
</organism>
<dbReference type="PROSITE" id="PS51186">
    <property type="entry name" value="GNAT"/>
    <property type="match status" value="1"/>
</dbReference>
<dbReference type="Pfam" id="PF00583">
    <property type="entry name" value="Acetyltransf_1"/>
    <property type="match status" value="1"/>
</dbReference>
<dbReference type="Gene3D" id="3.40.630.30">
    <property type="match status" value="1"/>
</dbReference>
<evidence type="ECO:0000259" key="3">
    <source>
        <dbReference type="PROSITE" id="PS51186"/>
    </source>
</evidence>
<gene>
    <name evidence="4" type="ORF">ACFSYJ_36240</name>
</gene>
<evidence type="ECO:0000313" key="4">
    <source>
        <dbReference type="EMBL" id="MFD2464115.1"/>
    </source>
</evidence>
<sequence>MEITGELFAAHRARLAALDPLLPGAAPPAAGERLDAATADGRRVTGVLQRQRHGRDDAPMLWSAADTWQLFPYFGDTGTEGADALLRAWRARLDHERPGADSACVVNWPSRDAEAIRAFLDHGMVPLAALAVRAGAPAAPARADGVRIRRATAADFDSVLALTAATFDYTGLVAAPRRPNAAALLAPALREDLAREPPTVWLAERDGAPVACAQCAWLDAAPGSEAAELLPPGHWGFVNTVVTAPGHRGTGVGRALMSRVHAVFHDEGAAGTYLYYNPTNPLSSVFWHRQGYRPLWTSWEVRPASALR</sequence>
<dbReference type="CDD" id="cd04301">
    <property type="entry name" value="NAT_SF"/>
    <property type="match status" value="1"/>
</dbReference>
<dbReference type="SUPFAM" id="SSF55729">
    <property type="entry name" value="Acyl-CoA N-acyltransferases (Nat)"/>
    <property type="match status" value="1"/>
</dbReference>
<keyword evidence="2 4" id="KW-0012">Acyltransferase</keyword>
<dbReference type="GO" id="GO:0016746">
    <property type="term" value="F:acyltransferase activity"/>
    <property type="evidence" value="ECO:0007669"/>
    <property type="project" value="UniProtKB-KW"/>
</dbReference>
<dbReference type="InterPro" id="IPR016181">
    <property type="entry name" value="Acyl_CoA_acyltransferase"/>
</dbReference>
<evidence type="ECO:0000256" key="1">
    <source>
        <dbReference type="ARBA" id="ARBA00022679"/>
    </source>
</evidence>
<dbReference type="EC" id="2.3.-.-" evidence="4"/>
<comment type="caution">
    <text evidence="4">The sequence shown here is derived from an EMBL/GenBank/DDBJ whole genome shotgun (WGS) entry which is preliminary data.</text>
</comment>
<dbReference type="EMBL" id="JBHUKU010000024">
    <property type="protein sequence ID" value="MFD2464115.1"/>
    <property type="molecule type" value="Genomic_DNA"/>
</dbReference>
<dbReference type="Proteomes" id="UP001597419">
    <property type="component" value="Unassembled WGS sequence"/>
</dbReference>
<dbReference type="InterPro" id="IPR000182">
    <property type="entry name" value="GNAT_dom"/>
</dbReference>
<dbReference type="PANTHER" id="PTHR43877:SF2">
    <property type="entry name" value="AMINOALKYLPHOSPHONATE N-ACETYLTRANSFERASE-RELATED"/>
    <property type="match status" value="1"/>
</dbReference>
<evidence type="ECO:0000313" key="5">
    <source>
        <dbReference type="Proteomes" id="UP001597419"/>
    </source>
</evidence>
<proteinExistence type="predicted"/>
<name>A0ABW5GT62_9PSEU</name>